<sequence>MEQILWNVSLYVGVEIQICRLGIIPNPAGMGLETNSRPVYMVIEPLYNLIYGELLFQPSTSPCVSTFGHPVTEKLTTNNHLLFLPPAQWSSDLANH</sequence>
<protein>
    <submittedName>
        <fullName evidence="1">Uncharacterized protein</fullName>
    </submittedName>
</protein>
<dbReference type="EMBL" id="PQIB02000009">
    <property type="protein sequence ID" value="RLM99921.1"/>
    <property type="molecule type" value="Genomic_DNA"/>
</dbReference>
<proteinExistence type="predicted"/>
<evidence type="ECO:0000313" key="1">
    <source>
        <dbReference type="EMBL" id="RLM99921.1"/>
    </source>
</evidence>
<keyword evidence="2" id="KW-1185">Reference proteome</keyword>
<name>A0A3L6RCC5_PANMI</name>
<reference evidence="2" key="1">
    <citation type="journal article" date="2019" name="Nat. Commun.">
        <title>The genome of broomcorn millet.</title>
        <authorList>
            <person name="Zou C."/>
            <person name="Miki D."/>
            <person name="Li D."/>
            <person name="Tang Q."/>
            <person name="Xiao L."/>
            <person name="Rajput S."/>
            <person name="Deng P."/>
            <person name="Jia W."/>
            <person name="Huang R."/>
            <person name="Zhang M."/>
            <person name="Sun Y."/>
            <person name="Hu J."/>
            <person name="Fu X."/>
            <person name="Schnable P.S."/>
            <person name="Li F."/>
            <person name="Zhang H."/>
            <person name="Feng B."/>
            <person name="Zhu X."/>
            <person name="Liu R."/>
            <person name="Schnable J.C."/>
            <person name="Zhu J.-K."/>
            <person name="Zhang H."/>
        </authorList>
    </citation>
    <scope>NUCLEOTIDE SEQUENCE [LARGE SCALE GENOMIC DNA]</scope>
</reference>
<dbReference type="AlphaFoldDB" id="A0A3L6RCC5"/>
<evidence type="ECO:0000313" key="2">
    <source>
        <dbReference type="Proteomes" id="UP000275267"/>
    </source>
</evidence>
<accession>A0A3L6RCC5</accession>
<gene>
    <name evidence="1" type="ORF">C2845_PM06G23210</name>
</gene>
<comment type="caution">
    <text evidence="1">The sequence shown here is derived from an EMBL/GenBank/DDBJ whole genome shotgun (WGS) entry which is preliminary data.</text>
</comment>
<organism evidence="1 2">
    <name type="scientific">Panicum miliaceum</name>
    <name type="common">Proso millet</name>
    <name type="synonym">Broomcorn millet</name>
    <dbReference type="NCBI Taxonomy" id="4540"/>
    <lineage>
        <taxon>Eukaryota</taxon>
        <taxon>Viridiplantae</taxon>
        <taxon>Streptophyta</taxon>
        <taxon>Embryophyta</taxon>
        <taxon>Tracheophyta</taxon>
        <taxon>Spermatophyta</taxon>
        <taxon>Magnoliopsida</taxon>
        <taxon>Liliopsida</taxon>
        <taxon>Poales</taxon>
        <taxon>Poaceae</taxon>
        <taxon>PACMAD clade</taxon>
        <taxon>Panicoideae</taxon>
        <taxon>Panicodae</taxon>
        <taxon>Paniceae</taxon>
        <taxon>Panicinae</taxon>
        <taxon>Panicum</taxon>
        <taxon>Panicum sect. Panicum</taxon>
    </lineage>
</organism>
<dbReference type="Proteomes" id="UP000275267">
    <property type="component" value="Unassembled WGS sequence"/>
</dbReference>